<gene>
    <name evidence="1" type="ORF">JCM15548_1809</name>
</gene>
<dbReference type="SUPFAM" id="SSF48371">
    <property type="entry name" value="ARM repeat"/>
    <property type="match status" value="1"/>
</dbReference>
<dbReference type="STRING" id="1236989.JCM15548_1809"/>
<protein>
    <recommendedName>
        <fullName evidence="3">HEAT repeat domain-containing protein</fullName>
    </recommendedName>
</protein>
<dbReference type="Proteomes" id="UP000032900">
    <property type="component" value="Unassembled WGS sequence"/>
</dbReference>
<comment type="caution">
    <text evidence="1">The sequence shown here is derived from an EMBL/GenBank/DDBJ whole genome shotgun (WGS) entry which is preliminary data.</text>
</comment>
<reference evidence="1 2" key="1">
    <citation type="journal article" date="2015" name="Microbes Environ.">
        <title>Distribution and evolution of nitrogen fixation genes in the phylum bacteroidetes.</title>
        <authorList>
            <person name="Inoue J."/>
            <person name="Oshima K."/>
            <person name="Suda W."/>
            <person name="Sakamoto M."/>
            <person name="Iino T."/>
            <person name="Noda S."/>
            <person name="Hongoh Y."/>
            <person name="Hattori M."/>
            <person name="Ohkuma M."/>
        </authorList>
    </citation>
    <scope>NUCLEOTIDE SEQUENCE [LARGE SCALE GENOMIC DNA]</scope>
    <source>
        <strain evidence="1">JCM 15548</strain>
    </source>
</reference>
<sequence>MTKSDTNWEKELEEIRSADQSIYFAKLLDNNPEEIPLVIQAMQNVKATIAWRAGWVLDHFDRQNKSALLPYFRQLSEILLQTPHHGVQRHITRILCNAPASELEDGRLVDACFTWLLNPKTPVAVKANAMEIIGNLCAIYPELGQELKTVIQEGYENGTAAFKSRSQKILIKLYGKKIQPF</sequence>
<evidence type="ECO:0000313" key="2">
    <source>
        <dbReference type="Proteomes" id="UP000032900"/>
    </source>
</evidence>
<organism evidence="1 2">
    <name type="scientific">Geofilum rubicundum JCM 15548</name>
    <dbReference type="NCBI Taxonomy" id="1236989"/>
    <lineage>
        <taxon>Bacteria</taxon>
        <taxon>Pseudomonadati</taxon>
        <taxon>Bacteroidota</taxon>
        <taxon>Bacteroidia</taxon>
        <taxon>Marinilabiliales</taxon>
        <taxon>Marinilabiliaceae</taxon>
        <taxon>Geofilum</taxon>
    </lineage>
</organism>
<keyword evidence="2" id="KW-1185">Reference proteome</keyword>
<accession>A0A0E9LU74</accession>
<dbReference type="AlphaFoldDB" id="A0A0E9LU74"/>
<dbReference type="RefSeq" id="WP_157482384.1">
    <property type="nucleotide sequence ID" value="NZ_BAZW01000004.1"/>
</dbReference>
<evidence type="ECO:0008006" key="3">
    <source>
        <dbReference type="Google" id="ProtNLM"/>
    </source>
</evidence>
<name>A0A0E9LU74_9BACT</name>
<dbReference type="OrthoDB" id="979487at2"/>
<evidence type="ECO:0000313" key="1">
    <source>
        <dbReference type="EMBL" id="GAO28686.1"/>
    </source>
</evidence>
<dbReference type="InterPro" id="IPR016024">
    <property type="entry name" value="ARM-type_fold"/>
</dbReference>
<proteinExistence type="predicted"/>
<dbReference type="EMBL" id="BAZW01000004">
    <property type="protein sequence ID" value="GAO28686.1"/>
    <property type="molecule type" value="Genomic_DNA"/>
</dbReference>